<keyword evidence="10" id="KW-1185">Reference proteome</keyword>
<dbReference type="PANTHER" id="PTHR13260">
    <property type="entry name" value="ANAPHASE PROMOTING COMPLEX SUBUNIT 4 APC4"/>
    <property type="match status" value="1"/>
</dbReference>
<keyword evidence="4" id="KW-0833">Ubl conjugation pathway</keyword>
<keyword evidence="5" id="KW-0131">Cell cycle</keyword>
<evidence type="ECO:0000256" key="4">
    <source>
        <dbReference type="ARBA" id="ARBA00022786"/>
    </source>
</evidence>
<feature type="domain" description="Anaphase-promoting complex subunit 4 long" evidence="8">
    <location>
        <begin position="216"/>
        <end position="413"/>
    </location>
</feature>
<reference evidence="9 10" key="1">
    <citation type="journal article" date="2024" name="bioRxiv">
        <title>A reference genome for Trichogramma kaykai: A tiny desert-dwelling parasitoid wasp with competing sex-ratio distorters.</title>
        <authorList>
            <person name="Culotta J."/>
            <person name="Lindsey A.R."/>
        </authorList>
    </citation>
    <scope>NUCLEOTIDE SEQUENCE [LARGE SCALE GENOMIC DNA]</scope>
    <source>
        <strain evidence="9 10">KSX58</strain>
    </source>
</reference>
<accession>A0ABD2XLY8</accession>
<feature type="compositionally biased region" description="Basic and acidic residues" evidence="6">
    <location>
        <begin position="701"/>
        <end position="714"/>
    </location>
</feature>
<evidence type="ECO:0000313" key="9">
    <source>
        <dbReference type="EMBL" id="KAL3406277.1"/>
    </source>
</evidence>
<dbReference type="InterPro" id="IPR024790">
    <property type="entry name" value="APC4_long_dom"/>
</dbReference>
<dbReference type="Pfam" id="PF12896">
    <property type="entry name" value="ANAPC4"/>
    <property type="match status" value="1"/>
</dbReference>
<dbReference type="AlphaFoldDB" id="A0ABD2XLY8"/>
<dbReference type="Gene3D" id="2.130.10.10">
    <property type="entry name" value="YVTN repeat-like/Quinoprotein amine dehydrogenase"/>
    <property type="match status" value="1"/>
</dbReference>
<feature type="compositionally biased region" description="Polar residues" evidence="6">
    <location>
        <begin position="715"/>
        <end position="726"/>
    </location>
</feature>
<dbReference type="EMBL" id="JBJJXI010000019">
    <property type="protein sequence ID" value="KAL3406277.1"/>
    <property type="molecule type" value="Genomic_DNA"/>
</dbReference>
<keyword evidence="3" id="KW-0498">Mitosis</keyword>
<evidence type="ECO:0000256" key="6">
    <source>
        <dbReference type="SAM" id="MobiDB-lite"/>
    </source>
</evidence>
<dbReference type="InterPro" id="IPR015943">
    <property type="entry name" value="WD40/YVTN_repeat-like_dom_sf"/>
</dbReference>
<keyword evidence="2" id="KW-0132">Cell division</keyword>
<sequence length="726" mass="81887">MSKTLIKQLEERQLPNELVLMRWSPNTDLLAIANAKGELSLHRLTWQRVWLLSAPEDGEKIKNLAWRPDGKLIAVVYTNSKTLCMIDIENKNIVHKIPLTQEQVQCSCMAWLSLSPPMETKDELKQNNPASCTGEYLPPLPNLSRSYGQEPERKEFTSQMLDMLFLGQENGTILMYIFGMFYCGMIKIGEGPIIEINGGGGKALWASWKNSECIVVVQLSSTILQNSNAFLNLAKLQAHMECLKDYLSKSINALSEAWETILLEMDEKIAKYAADKAPGSVAADFLELLMIGVPSPDLKNFLLRDLTEKGLKKLGNSIDMCYSNIQKLALKSLSSVGMALTYHLSEMKGMVRFGGPYEALGLKEETPITNALSAVQSFLAKTSEVQQVIDHSMRDYRAFITWLYTIILRLNDERVPSEMSKISQQDLTYIAEYLRGFDKVEETASRRKGVNLEKLGQYLRQDPLQTCFSPEGSEWASMLVENKCLQNYPLIIRQDFEGSLLQSHDTLVEAINQVFVNAYQDLTKHFTHSTISLKFVSVDTFAQRVTNDGKLIVGAPSSDYKVLQIYRIKANNSSELELDNVSYIDLCNRQESNVQASGFNGKLSDLKFYSLNYLTLLLINETNKETSLIQLPLNHSLLSDSNQHASIINLSELIESNSCKSFNDPFPRWIAVSGQRKVVAILNENKRKIRIVETEIENEESEHSKQDVTDEHMMDTTTSAINESGS</sequence>
<evidence type="ECO:0000256" key="1">
    <source>
        <dbReference type="ARBA" id="ARBA00016067"/>
    </source>
</evidence>
<evidence type="ECO:0000259" key="7">
    <source>
        <dbReference type="Pfam" id="PF12894"/>
    </source>
</evidence>
<proteinExistence type="predicted"/>
<evidence type="ECO:0000256" key="2">
    <source>
        <dbReference type="ARBA" id="ARBA00022618"/>
    </source>
</evidence>
<feature type="domain" description="Anaphase-promoting complex subunit 4-like WD40" evidence="7">
    <location>
        <begin position="21"/>
        <end position="111"/>
    </location>
</feature>
<dbReference type="InterPro" id="IPR024789">
    <property type="entry name" value="APC4"/>
</dbReference>
<dbReference type="InterPro" id="IPR036322">
    <property type="entry name" value="WD40_repeat_dom_sf"/>
</dbReference>
<protein>
    <recommendedName>
        <fullName evidence="1">Anaphase-promoting complex subunit 4</fullName>
    </recommendedName>
</protein>
<organism evidence="9 10">
    <name type="scientific">Trichogramma kaykai</name>
    <dbReference type="NCBI Taxonomy" id="54128"/>
    <lineage>
        <taxon>Eukaryota</taxon>
        <taxon>Metazoa</taxon>
        <taxon>Ecdysozoa</taxon>
        <taxon>Arthropoda</taxon>
        <taxon>Hexapoda</taxon>
        <taxon>Insecta</taxon>
        <taxon>Pterygota</taxon>
        <taxon>Neoptera</taxon>
        <taxon>Endopterygota</taxon>
        <taxon>Hymenoptera</taxon>
        <taxon>Apocrita</taxon>
        <taxon>Proctotrupomorpha</taxon>
        <taxon>Chalcidoidea</taxon>
        <taxon>Trichogrammatidae</taxon>
        <taxon>Trichogramma</taxon>
    </lineage>
</organism>
<feature type="region of interest" description="Disordered" evidence="6">
    <location>
        <begin position="697"/>
        <end position="726"/>
    </location>
</feature>
<dbReference type="Proteomes" id="UP001627154">
    <property type="component" value="Unassembled WGS sequence"/>
</dbReference>
<dbReference type="InterPro" id="IPR024977">
    <property type="entry name" value="Apc4-like_WD40_dom"/>
</dbReference>
<dbReference type="SUPFAM" id="SSF50978">
    <property type="entry name" value="WD40 repeat-like"/>
    <property type="match status" value="1"/>
</dbReference>
<gene>
    <name evidence="9" type="ORF">TKK_001627</name>
</gene>
<comment type="caution">
    <text evidence="9">The sequence shown here is derived from an EMBL/GenBank/DDBJ whole genome shotgun (WGS) entry which is preliminary data.</text>
</comment>
<dbReference type="PANTHER" id="PTHR13260:SF0">
    <property type="entry name" value="ANAPHASE-PROMOTING COMPLEX SUBUNIT 4"/>
    <property type="match status" value="1"/>
</dbReference>
<dbReference type="Pfam" id="PF12894">
    <property type="entry name" value="ANAPC4_WD40"/>
    <property type="match status" value="1"/>
</dbReference>
<evidence type="ECO:0000256" key="3">
    <source>
        <dbReference type="ARBA" id="ARBA00022776"/>
    </source>
</evidence>
<dbReference type="GO" id="GO:0051301">
    <property type="term" value="P:cell division"/>
    <property type="evidence" value="ECO:0007669"/>
    <property type="project" value="UniProtKB-KW"/>
</dbReference>
<evidence type="ECO:0000313" key="10">
    <source>
        <dbReference type="Proteomes" id="UP001627154"/>
    </source>
</evidence>
<evidence type="ECO:0000259" key="8">
    <source>
        <dbReference type="Pfam" id="PF12896"/>
    </source>
</evidence>
<evidence type="ECO:0000256" key="5">
    <source>
        <dbReference type="ARBA" id="ARBA00023306"/>
    </source>
</evidence>
<name>A0ABD2XLY8_9HYME</name>